<gene>
    <name evidence="1" type="ORF">QRX88_08555</name>
</gene>
<dbReference type="AlphaFoldDB" id="A0ABD4ZSP5"/>
<dbReference type="EMBL" id="JASUBT010000005">
    <property type="protein sequence ID" value="MDL4935762.1"/>
    <property type="molecule type" value="Genomic_DNA"/>
</dbReference>
<dbReference type="Proteomes" id="UP001241571">
    <property type="component" value="Unassembled WGS sequence"/>
</dbReference>
<accession>A0ABD4ZSP5</accession>
<dbReference type="RefSeq" id="WP_285905911.1">
    <property type="nucleotide sequence ID" value="NZ_JASUBC010000002.1"/>
</dbReference>
<evidence type="ECO:0000313" key="1">
    <source>
        <dbReference type="EMBL" id="MDL4935762.1"/>
    </source>
</evidence>
<organism evidence="1 2">
    <name type="scientific">Enterococcus gallinarum</name>
    <dbReference type="NCBI Taxonomy" id="1353"/>
    <lineage>
        <taxon>Bacteria</taxon>
        <taxon>Bacillati</taxon>
        <taxon>Bacillota</taxon>
        <taxon>Bacilli</taxon>
        <taxon>Lactobacillales</taxon>
        <taxon>Enterococcaceae</taxon>
        <taxon>Enterococcus</taxon>
    </lineage>
</organism>
<reference evidence="1 2" key="1">
    <citation type="submission" date="2023-06" db="EMBL/GenBank/DDBJ databases">
        <title>Acute promotion of culturable opportunistic pathogens and persistent increase of antibiotic resistance following antibiotic exposure in mouse gut microbiota.</title>
        <authorList>
            <person name="Li L."/>
            <person name="Wang B."/>
            <person name="Sun Y."/>
            <person name="Wang M."/>
            <person name="Xu H."/>
        </authorList>
    </citation>
    <scope>NUCLEOTIDE SEQUENCE [LARGE SCALE GENOMIC DNA]</scope>
    <source>
        <strain evidence="1 2">CRI2_2</strain>
    </source>
</reference>
<protein>
    <submittedName>
        <fullName evidence="1">Uncharacterized protein</fullName>
    </submittedName>
</protein>
<proteinExistence type="predicted"/>
<sequence length="66" mass="7586">MEEKTEIDEWNNPLAEMSTAYWRNGGFEEHGGCFQVTLTPTELITVVSYMMLGMNKVKKITNRGEQ</sequence>
<comment type="caution">
    <text evidence="1">The sequence shown here is derived from an EMBL/GenBank/DDBJ whole genome shotgun (WGS) entry which is preliminary data.</text>
</comment>
<name>A0ABD4ZSP5_ENTGA</name>
<evidence type="ECO:0000313" key="2">
    <source>
        <dbReference type="Proteomes" id="UP001241571"/>
    </source>
</evidence>